<dbReference type="SUPFAM" id="SSF103190">
    <property type="entry name" value="Sensory domain-like"/>
    <property type="match status" value="1"/>
</dbReference>
<dbReference type="GO" id="GO:0005886">
    <property type="term" value="C:plasma membrane"/>
    <property type="evidence" value="ECO:0007669"/>
    <property type="project" value="UniProtKB-SubCell"/>
</dbReference>
<keyword evidence="5" id="KW-0597">Phosphoprotein</keyword>
<evidence type="ECO:0000256" key="14">
    <source>
        <dbReference type="SAM" id="Phobius"/>
    </source>
</evidence>
<dbReference type="SMART" id="SM00304">
    <property type="entry name" value="HAMP"/>
    <property type="match status" value="1"/>
</dbReference>
<dbReference type="InterPro" id="IPR003661">
    <property type="entry name" value="HisK_dim/P_dom"/>
</dbReference>
<feature type="transmembrane region" description="Helical" evidence="14">
    <location>
        <begin position="156"/>
        <end position="179"/>
    </location>
</feature>
<name>A0A4R7K485_9CLOT</name>
<comment type="subcellular location">
    <subcellularLocation>
        <location evidence="2">Cell membrane</location>
        <topology evidence="2">Multi-pass membrane protein</topology>
    </subcellularLocation>
</comment>
<feature type="domain" description="Histidine kinase" evidence="15">
    <location>
        <begin position="236"/>
        <end position="450"/>
    </location>
</feature>
<evidence type="ECO:0000256" key="1">
    <source>
        <dbReference type="ARBA" id="ARBA00000085"/>
    </source>
</evidence>
<comment type="caution">
    <text evidence="17">The sequence shown here is derived from an EMBL/GenBank/DDBJ whole genome shotgun (WGS) entry which is preliminary data.</text>
</comment>
<dbReference type="SUPFAM" id="SSF55874">
    <property type="entry name" value="ATPase domain of HSP90 chaperone/DNA topoisomerase II/histidine kinase"/>
    <property type="match status" value="1"/>
</dbReference>
<evidence type="ECO:0000256" key="6">
    <source>
        <dbReference type="ARBA" id="ARBA00022679"/>
    </source>
</evidence>
<dbReference type="FunFam" id="3.30.565.10:FF:000006">
    <property type="entry name" value="Sensor histidine kinase WalK"/>
    <property type="match status" value="1"/>
</dbReference>
<dbReference type="InterPro" id="IPR036097">
    <property type="entry name" value="HisK_dim/P_sf"/>
</dbReference>
<dbReference type="SUPFAM" id="SSF158472">
    <property type="entry name" value="HAMP domain-like"/>
    <property type="match status" value="1"/>
</dbReference>
<dbReference type="GO" id="GO:0000155">
    <property type="term" value="F:phosphorelay sensor kinase activity"/>
    <property type="evidence" value="ECO:0007669"/>
    <property type="project" value="InterPro"/>
</dbReference>
<keyword evidence="18" id="KW-1185">Reference proteome</keyword>
<evidence type="ECO:0000256" key="7">
    <source>
        <dbReference type="ARBA" id="ARBA00022692"/>
    </source>
</evidence>
<keyword evidence="10" id="KW-0067">ATP-binding</keyword>
<dbReference type="InterPro" id="IPR036890">
    <property type="entry name" value="HATPase_C_sf"/>
</dbReference>
<dbReference type="OrthoDB" id="9813151at2"/>
<dbReference type="PRINTS" id="PR00344">
    <property type="entry name" value="BCTRLSENSOR"/>
</dbReference>
<dbReference type="GO" id="GO:0005524">
    <property type="term" value="F:ATP binding"/>
    <property type="evidence" value="ECO:0007669"/>
    <property type="project" value="UniProtKB-KW"/>
</dbReference>
<accession>A0A4R7K485</accession>
<protein>
    <recommendedName>
        <fullName evidence="3">histidine kinase</fullName>
        <ecNumber evidence="3">2.7.13.3</ecNumber>
    </recommendedName>
</protein>
<feature type="domain" description="HAMP" evidence="16">
    <location>
        <begin position="176"/>
        <end position="228"/>
    </location>
</feature>
<evidence type="ECO:0000256" key="9">
    <source>
        <dbReference type="ARBA" id="ARBA00022777"/>
    </source>
</evidence>
<dbReference type="SUPFAM" id="SSF47384">
    <property type="entry name" value="Homodimeric domain of signal transducing histidine kinase"/>
    <property type="match status" value="1"/>
</dbReference>
<gene>
    <name evidence="17" type="ORF">EDD71_14215</name>
</gene>
<keyword evidence="6" id="KW-0808">Transferase</keyword>
<keyword evidence="7 14" id="KW-0812">Transmembrane</keyword>
<organism evidence="17 18">
    <name type="scientific">Fonticella tunisiensis</name>
    <dbReference type="NCBI Taxonomy" id="1096341"/>
    <lineage>
        <taxon>Bacteria</taxon>
        <taxon>Bacillati</taxon>
        <taxon>Bacillota</taxon>
        <taxon>Clostridia</taxon>
        <taxon>Eubacteriales</taxon>
        <taxon>Clostridiaceae</taxon>
        <taxon>Fonticella</taxon>
    </lineage>
</organism>
<dbReference type="InterPro" id="IPR050398">
    <property type="entry name" value="HssS/ArlS-like"/>
</dbReference>
<dbReference type="PROSITE" id="PS50109">
    <property type="entry name" value="HIS_KIN"/>
    <property type="match status" value="1"/>
</dbReference>
<dbReference type="InterPro" id="IPR029151">
    <property type="entry name" value="Sensor-like_sf"/>
</dbReference>
<evidence type="ECO:0000256" key="12">
    <source>
        <dbReference type="ARBA" id="ARBA00023012"/>
    </source>
</evidence>
<dbReference type="CDD" id="cd06225">
    <property type="entry name" value="HAMP"/>
    <property type="match status" value="1"/>
</dbReference>
<evidence type="ECO:0000259" key="16">
    <source>
        <dbReference type="PROSITE" id="PS50885"/>
    </source>
</evidence>
<evidence type="ECO:0000256" key="5">
    <source>
        <dbReference type="ARBA" id="ARBA00022553"/>
    </source>
</evidence>
<sequence>MTSYLIIITFSLLLINFLVYLTLQNSYISSKKDELSLYASTMADKAVEGGFGGDYNSYFIKNVASSISSQAKARIFITDSNGKIVIDSEDKLNNTRIDNLYEVQDALKGNTSWGSHNNILYVSNPIKLGGRVIGSVLMSYSLEEIYKTIFSVHKTLGIISFLLLIIVMVFSYIMTGIIIEPIKNVINAIESMAEGNLDQRVEVKGNDEIARLSIAFNNMNEKINLMDRERRQFVADASHELKSPLASIKVLVQSLLAGGINDKNISMEFLDNIDKEIDRLSNIVGNLLELTKLDGSYGLKIEVFDLNDLCKDVIKKINPIASTRNVTIRYEGKSILIEGNRDNIFRAIYNIVENSVKYSNPNSYVDVWTHKGSKAKIYIKDTGIGIPEEDIPRIFERFYRVDKTRDRKTGGSGLGLSITNEIIKRHKGEIHVKSKVGEGSLFIITLPYKFEG</sequence>
<keyword evidence="9 17" id="KW-0418">Kinase</keyword>
<dbReference type="InterPro" id="IPR003594">
    <property type="entry name" value="HATPase_dom"/>
</dbReference>
<dbReference type="SMART" id="SM00388">
    <property type="entry name" value="HisKA"/>
    <property type="match status" value="1"/>
</dbReference>
<dbReference type="InterPro" id="IPR003660">
    <property type="entry name" value="HAMP_dom"/>
</dbReference>
<evidence type="ECO:0000313" key="18">
    <source>
        <dbReference type="Proteomes" id="UP000295325"/>
    </source>
</evidence>
<dbReference type="Pfam" id="PF02518">
    <property type="entry name" value="HATPase_c"/>
    <property type="match status" value="1"/>
</dbReference>
<evidence type="ECO:0000256" key="8">
    <source>
        <dbReference type="ARBA" id="ARBA00022741"/>
    </source>
</evidence>
<keyword evidence="13 14" id="KW-0472">Membrane</keyword>
<reference evidence="17 18" key="1">
    <citation type="submission" date="2019-03" db="EMBL/GenBank/DDBJ databases">
        <title>Genomic Encyclopedia of Type Strains, Phase IV (KMG-IV): sequencing the most valuable type-strain genomes for metagenomic binning, comparative biology and taxonomic classification.</title>
        <authorList>
            <person name="Goeker M."/>
        </authorList>
    </citation>
    <scope>NUCLEOTIDE SEQUENCE [LARGE SCALE GENOMIC DNA]</scope>
    <source>
        <strain evidence="17 18">DSM 24455</strain>
    </source>
</reference>
<dbReference type="Gene3D" id="1.10.287.130">
    <property type="match status" value="1"/>
</dbReference>
<evidence type="ECO:0000256" key="4">
    <source>
        <dbReference type="ARBA" id="ARBA00022475"/>
    </source>
</evidence>
<dbReference type="Gene3D" id="3.30.450.20">
    <property type="entry name" value="PAS domain"/>
    <property type="match status" value="1"/>
</dbReference>
<feature type="transmembrane region" description="Helical" evidence="14">
    <location>
        <begin position="6"/>
        <end position="23"/>
    </location>
</feature>
<dbReference type="EC" id="2.7.13.3" evidence="3"/>
<dbReference type="Gene3D" id="1.10.8.500">
    <property type="entry name" value="HAMP domain in histidine kinase"/>
    <property type="match status" value="1"/>
</dbReference>
<dbReference type="AlphaFoldDB" id="A0A4R7K485"/>
<evidence type="ECO:0000256" key="11">
    <source>
        <dbReference type="ARBA" id="ARBA00022989"/>
    </source>
</evidence>
<evidence type="ECO:0000256" key="13">
    <source>
        <dbReference type="ARBA" id="ARBA00023136"/>
    </source>
</evidence>
<dbReference type="PROSITE" id="PS50885">
    <property type="entry name" value="HAMP"/>
    <property type="match status" value="1"/>
</dbReference>
<dbReference type="Pfam" id="PF00672">
    <property type="entry name" value="HAMP"/>
    <property type="match status" value="1"/>
</dbReference>
<dbReference type="SMART" id="SM00387">
    <property type="entry name" value="HATPase_c"/>
    <property type="match status" value="1"/>
</dbReference>
<proteinExistence type="predicted"/>
<evidence type="ECO:0000259" key="15">
    <source>
        <dbReference type="PROSITE" id="PS50109"/>
    </source>
</evidence>
<dbReference type="PANTHER" id="PTHR45528">
    <property type="entry name" value="SENSOR HISTIDINE KINASE CPXA"/>
    <property type="match status" value="1"/>
</dbReference>
<keyword evidence="8" id="KW-0547">Nucleotide-binding</keyword>
<dbReference type="PANTHER" id="PTHR45528:SF1">
    <property type="entry name" value="SENSOR HISTIDINE KINASE CPXA"/>
    <property type="match status" value="1"/>
</dbReference>
<evidence type="ECO:0000256" key="3">
    <source>
        <dbReference type="ARBA" id="ARBA00012438"/>
    </source>
</evidence>
<dbReference type="Pfam" id="PF00512">
    <property type="entry name" value="HisKA"/>
    <property type="match status" value="1"/>
</dbReference>
<keyword evidence="4" id="KW-1003">Cell membrane</keyword>
<evidence type="ECO:0000256" key="2">
    <source>
        <dbReference type="ARBA" id="ARBA00004651"/>
    </source>
</evidence>
<dbReference type="FunFam" id="1.10.287.130:FF:000001">
    <property type="entry name" value="Two-component sensor histidine kinase"/>
    <property type="match status" value="1"/>
</dbReference>
<dbReference type="InterPro" id="IPR005467">
    <property type="entry name" value="His_kinase_dom"/>
</dbReference>
<comment type="catalytic activity">
    <reaction evidence="1">
        <text>ATP + protein L-histidine = ADP + protein N-phospho-L-histidine.</text>
        <dbReference type="EC" id="2.7.13.3"/>
    </reaction>
</comment>
<dbReference type="Gene3D" id="3.30.565.10">
    <property type="entry name" value="Histidine kinase-like ATPase, C-terminal domain"/>
    <property type="match status" value="1"/>
</dbReference>
<keyword evidence="11 14" id="KW-1133">Transmembrane helix</keyword>
<evidence type="ECO:0000256" key="10">
    <source>
        <dbReference type="ARBA" id="ARBA00022840"/>
    </source>
</evidence>
<keyword evidence="12" id="KW-0902">Two-component regulatory system</keyword>
<evidence type="ECO:0000313" key="17">
    <source>
        <dbReference type="EMBL" id="TDT45995.1"/>
    </source>
</evidence>
<dbReference type="EMBL" id="SOAZ01000042">
    <property type="protein sequence ID" value="TDT45995.1"/>
    <property type="molecule type" value="Genomic_DNA"/>
</dbReference>
<dbReference type="CDD" id="cd00075">
    <property type="entry name" value="HATPase"/>
    <property type="match status" value="1"/>
</dbReference>
<dbReference type="Proteomes" id="UP000295325">
    <property type="component" value="Unassembled WGS sequence"/>
</dbReference>
<dbReference type="InterPro" id="IPR004358">
    <property type="entry name" value="Sig_transdc_His_kin-like_C"/>
</dbReference>
<dbReference type="CDD" id="cd00082">
    <property type="entry name" value="HisKA"/>
    <property type="match status" value="1"/>
</dbReference>